<gene>
    <name evidence="4" type="ORF">EOE66_05020</name>
</gene>
<dbReference type="Pfam" id="PF02230">
    <property type="entry name" value="Abhydrolase_2"/>
    <property type="match status" value="1"/>
</dbReference>
<dbReference type="InterPro" id="IPR003140">
    <property type="entry name" value="PLipase/COase/thioEstase"/>
</dbReference>
<dbReference type="Proteomes" id="UP000285575">
    <property type="component" value="Unassembled WGS sequence"/>
</dbReference>
<evidence type="ECO:0000256" key="1">
    <source>
        <dbReference type="ARBA" id="ARBA00006499"/>
    </source>
</evidence>
<reference evidence="4 5" key="1">
    <citation type="submission" date="2019-01" db="EMBL/GenBank/DDBJ databases">
        <authorList>
            <person name="Chen W.-M."/>
        </authorList>
    </citation>
    <scope>NUCLEOTIDE SEQUENCE [LARGE SCALE GENOMIC DNA]</scope>
    <source>
        <strain evidence="4 5">KYPY4</strain>
    </source>
</reference>
<proteinExistence type="inferred from homology"/>
<feature type="domain" description="Phospholipase/carboxylesterase/thioesterase" evidence="3">
    <location>
        <begin position="10"/>
        <end position="216"/>
    </location>
</feature>
<keyword evidence="2" id="KW-0378">Hydrolase</keyword>
<accession>A0A437RLZ7</accession>
<dbReference type="EMBL" id="SACR01000002">
    <property type="protein sequence ID" value="RVU47789.1"/>
    <property type="molecule type" value="Genomic_DNA"/>
</dbReference>
<protein>
    <submittedName>
        <fullName evidence="4">Carboxylesterase</fullName>
    </submittedName>
</protein>
<dbReference type="SUPFAM" id="SSF53474">
    <property type="entry name" value="alpha/beta-Hydrolases"/>
    <property type="match status" value="1"/>
</dbReference>
<dbReference type="InterPro" id="IPR029058">
    <property type="entry name" value="AB_hydrolase_fold"/>
</dbReference>
<comment type="similarity">
    <text evidence="1">Belongs to the AB hydrolase superfamily. AB hydrolase 2 family.</text>
</comment>
<comment type="caution">
    <text evidence="4">The sequence shown here is derived from an EMBL/GenBank/DDBJ whole genome shotgun (WGS) entry which is preliminary data.</text>
</comment>
<evidence type="ECO:0000256" key="2">
    <source>
        <dbReference type="ARBA" id="ARBA00022801"/>
    </source>
</evidence>
<organism evidence="4 5">
    <name type="scientific">Rubrivivax rivuli</name>
    <dbReference type="NCBI Taxonomy" id="1862385"/>
    <lineage>
        <taxon>Bacteria</taxon>
        <taxon>Pseudomonadati</taxon>
        <taxon>Pseudomonadota</taxon>
        <taxon>Betaproteobacteria</taxon>
        <taxon>Burkholderiales</taxon>
        <taxon>Sphaerotilaceae</taxon>
        <taxon>Rubrivivax</taxon>
    </lineage>
</organism>
<keyword evidence="5" id="KW-1185">Reference proteome</keyword>
<dbReference type="PANTHER" id="PTHR10655">
    <property type="entry name" value="LYSOPHOSPHOLIPASE-RELATED"/>
    <property type="match status" value="1"/>
</dbReference>
<dbReference type="InterPro" id="IPR050565">
    <property type="entry name" value="LYPA1-2/EST-like"/>
</dbReference>
<evidence type="ECO:0000313" key="5">
    <source>
        <dbReference type="Proteomes" id="UP000285575"/>
    </source>
</evidence>
<dbReference type="GO" id="GO:0016787">
    <property type="term" value="F:hydrolase activity"/>
    <property type="evidence" value="ECO:0007669"/>
    <property type="project" value="UniProtKB-KW"/>
</dbReference>
<evidence type="ECO:0000259" key="3">
    <source>
        <dbReference type="Pfam" id="PF02230"/>
    </source>
</evidence>
<evidence type="ECO:0000313" key="4">
    <source>
        <dbReference type="EMBL" id="RVU47789.1"/>
    </source>
</evidence>
<dbReference type="AlphaFoldDB" id="A0A437RLZ7"/>
<dbReference type="OrthoDB" id="9801763at2"/>
<dbReference type="Gene3D" id="3.40.50.1820">
    <property type="entry name" value="alpha/beta hydrolase"/>
    <property type="match status" value="1"/>
</dbReference>
<sequence length="223" mass="24284">MDALQTFEVHPGAEPRATIIVLHGLGADGTDFLSFADEMKLAAVGPVRWVFPRAPERAVTINGGHRMRAWYDILGTDLVRREDEGGLRESFAQVHALIDREVARGVPANRIVLGGFSQGCAITLGAGLRYGQRLAGLVGMSGYMPLAAALEAERHDANALTPLFLAHGRSDPVVPLARGAAARDQLQALGQPLDWHDYPMQHSVCIEEVRDLQRWLLQVLQPA</sequence>
<dbReference type="PANTHER" id="PTHR10655:SF17">
    <property type="entry name" value="LYSOPHOSPHOLIPASE-LIKE PROTEIN 1"/>
    <property type="match status" value="1"/>
</dbReference>
<name>A0A437RLZ7_9BURK</name>